<dbReference type="RefSeq" id="WP_137101515.1">
    <property type="nucleotide sequence ID" value="NZ_CP039865.1"/>
</dbReference>
<keyword evidence="4" id="KW-0808">Transferase</keyword>
<gene>
    <name evidence="4" type="ORF">E8L99_21715</name>
</gene>
<proteinExistence type="inferred from homology"/>
<evidence type="ECO:0000313" key="5">
    <source>
        <dbReference type="Proteomes" id="UP000298588"/>
    </source>
</evidence>
<dbReference type="Gene3D" id="3.90.1150.10">
    <property type="entry name" value="Aspartate Aminotransferase, domain 1"/>
    <property type="match status" value="1"/>
</dbReference>
<evidence type="ECO:0000256" key="1">
    <source>
        <dbReference type="PIRSR" id="PIRSR000390-1"/>
    </source>
</evidence>
<name>A0A4D7QSZ5_9HYPH</name>
<dbReference type="GO" id="GO:0030170">
    <property type="term" value="F:pyridoxal phosphate binding"/>
    <property type="evidence" value="ECO:0007669"/>
    <property type="project" value="TreeGrafter"/>
</dbReference>
<dbReference type="PANTHER" id="PTHR30244:SF42">
    <property type="entry name" value="UDP-2-ACETAMIDO-2-DEOXY-3-OXO-D-GLUCURONATE AMINOTRANSFERASE"/>
    <property type="match status" value="1"/>
</dbReference>
<reference evidence="4 5" key="1">
    <citation type="submission" date="2019-04" db="EMBL/GenBank/DDBJ databases">
        <title>Phreatobacter aquaticus sp. nov.</title>
        <authorList>
            <person name="Choi A."/>
            <person name="Baek K."/>
        </authorList>
    </citation>
    <scope>NUCLEOTIDE SEQUENCE [LARGE SCALE GENOMIC DNA]</scope>
    <source>
        <strain evidence="4 5">NMCR1094</strain>
    </source>
</reference>
<dbReference type="EMBL" id="CP039865">
    <property type="protein sequence ID" value="QCK88187.1"/>
    <property type="molecule type" value="Genomic_DNA"/>
</dbReference>
<organism evidence="4 5">
    <name type="scientific">Phreatobacter aquaticus</name>
    <dbReference type="NCBI Taxonomy" id="2570229"/>
    <lineage>
        <taxon>Bacteria</taxon>
        <taxon>Pseudomonadati</taxon>
        <taxon>Pseudomonadota</taxon>
        <taxon>Alphaproteobacteria</taxon>
        <taxon>Hyphomicrobiales</taxon>
        <taxon>Phreatobacteraceae</taxon>
        <taxon>Phreatobacter</taxon>
    </lineage>
</organism>
<dbReference type="KEGG" id="paqt:E8L99_21715"/>
<dbReference type="AlphaFoldDB" id="A0A4D7QSZ5"/>
<feature type="modified residue" description="N6-(pyridoxal phosphate)lysine" evidence="2">
    <location>
        <position position="199"/>
    </location>
</feature>
<evidence type="ECO:0000256" key="3">
    <source>
        <dbReference type="RuleBase" id="RU004508"/>
    </source>
</evidence>
<sequence>MNQAAPLSPIPFIDLGAQRRRIGAQMDEAILRVVNHGAYVMGPEVPALEKALGEFCGAKEVVSCASGDDALLLILMAKQLKPGDAVLCPAFTFASTASVIVRAGGTPVFIDVHAETFNADSRSLLQGIKSAKELGLNPVGVIPVDLFGQAADYDAIEPICAEHGLWMLSDAAQSFGGTYKQRKIGTIGFATATSFFPAKPLGAYGDGGAIFTDDADLAVVLRSLRIHGQNVEDKYNNLRVGMTGRLDTIQAAVLLQKLAIFQDEIEARNRIAARYNAGLADIVDVPVIPDGLVSTWAQYTIRLRGADRTEIAAKLKAQGIPTAIYYPKPLHQQTAYKPYPIAGNGLPVSDRLANEVLSLPMHPYLEDAVQDRIIDSLRSSLAG</sequence>
<dbReference type="InterPro" id="IPR015424">
    <property type="entry name" value="PyrdxlP-dep_Trfase"/>
</dbReference>
<evidence type="ECO:0000313" key="4">
    <source>
        <dbReference type="EMBL" id="QCK88187.1"/>
    </source>
</evidence>
<keyword evidence="4" id="KW-0032">Aminotransferase</keyword>
<accession>A0A4D7QSZ5</accession>
<feature type="active site" description="Proton acceptor" evidence="1">
    <location>
        <position position="199"/>
    </location>
</feature>
<dbReference type="OrthoDB" id="9768668at2"/>
<evidence type="ECO:0000256" key="2">
    <source>
        <dbReference type="PIRSR" id="PIRSR000390-2"/>
    </source>
</evidence>
<keyword evidence="5" id="KW-1185">Reference proteome</keyword>
<protein>
    <submittedName>
        <fullName evidence="4">DegT/DnrJ/EryC1/StrS aminotransferase family protein</fullName>
    </submittedName>
</protein>
<dbReference type="InterPro" id="IPR015422">
    <property type="entry name" value="PyrdxlP-dep_Trfase_small"/>
</dbReference>
<keyword evidence="2 3" id="KW-0663">Pyridoxal phosphate</keyword>
<dbReference type="CDD" id="cd00616">
    <property type="entry name" value="AHBA_syn"/>
    <property type="match status" value="1"/>
</dbReference>
<dbReference type="SUPFAM" id="SSF53383">
    <property type="entry name" value="PLP-dependent transferases"/>
    <property type="match status" value="1"/>
</dbReference>
<dbReference type="Gene3D" id="3.40.640.10">
    <property type="entry name" value="Type I PLP-dependent aspartate aminotransferase-like (Major domain)"/>
    <property type="match status" value="1"/>
</dbReference>
<dbReference type="InterPro" id="IPR000653">
    <property type="entry name" value="DegT/StrS_aminotransferase"/>
</dbReference>
<dbReference type="InterPro" id="IPR015421">
    <property type="entry name" value="PyrdxlP-dep_Trfase_major"/>
</dbReference>
<dbReference type="GO" id="GO:0008483">
    <property type="term" value="F:transaminase activity"/>
    <property type="evidence" value="ECO:0007669"/>
    <property type="project" value="UniProtKB-KW"/>
</dbReference>
<dbReference type="GO" id="GO:0000271">
    <property type="term" value="P:polysaccharide biosynthetic process"/>
    <property type="evidence" value="ECO:0007669"/>
    <property type="project" value="TreeGrafter"/>
</dbReference>
<dbReference type="PANTHER" id="PTHR30244">
    <property type="entry name" value="TRANSAMINASE"/>
    <property type="match status" value="1"/>
</dbReference>
<dbReference type="Proteomes" id="UP000298588">
    <property type="component" value="Chromosome"/>
</dbReference>
<dbReference type="PIRSF" id="PIRSF000390">
    <property type="entry name" value="PLP_StrS"/>
    <property type="match status" value="1"/>
</dbReference>
<dbReference type="Pfam" id="PF01041">
    <property type="entry name" value="DegT_DnrJ_EryC1"/>
    <property type="match status" value="1"/>
</dbReference>
<comment type="similarity">
    <text evidence="3">Belongs to the DegT/DnrJ/EryC1 family.</text>
</comment>